<evidence type="ECO:0000256" key="11">
    <source>
        <dbReference type="ARBA" id="ARBA00022960"/>
    </source>
</evidence>
<evidence type="ECO:0000256" key="16">
    <source>
        <dbReference type="ARBA" id="ARBA00047632"/>
    </source>
</evidence>
<comment type="caution">
    <text evidence="21">The sequence shown here is derived from an EMBL/GenBank/DDBJ whole genome shotgun (WGS) entry which is preliminary data.</text>
</comment>
<name>A0A1E3A6Q2_9FIRM</name>
<dbReference type="InterPro" id="IPR004101">
    <property type="entry name" value="Mur_ligase_C"/>
</dbReference>
<dbReference type="GO" id="GO:0005524">
    <property type="term" value="F:ATP binding"/>
    <property type="evidence" value="ECO:0007669"/>
    <property type="project" value="UniProtKB-UniRule"/>
</dbReference>
<evidence type="ECO:0000256" key="17">
    <source>
        <dbReference type="HAMAP-Rule" id="MF_00639"/>
    </source>
</evidence>
<keyword evidence="11 17" id="KW-0133">Cell shape</keyword>
<dbReference type="Pfam" id="PF21799">
    <property type="entry name" value="MurD-like_N"/>
    <property type="match status" value="1"/>
</dbReference>
<dbReference type="UniPathway" id="UPA00219"/>
<evidence type="ECO:0000256" key="18">
    <source>
        <dbReference type="RuleBase" id="RU003664"/>
    </source>
</evidence>
<dbReference type="GO" id="GO:0051301">
    <property type="term" value="P:cell division"/>
    <property type="evidence" value="ECO:0007669"/>
    <property type="project" value="UniProtKB-KW"/>
</dbReference>
<dbReference type="Gene3D" id="3.90.190.20">
    <property type="entry name" value="Mur ligase, C-terminal domain"/>
    <property type="match status" value="1"/>
</dbReference>
<keyword evidence="17 18" id="KW-0132">Cell division</keyword>
<evidence type="ECO:0000256" key="2">
    <source>
        <dbReference type="ARBA" id="ARBA00004496"/>
    </source>
</evidence>
<dbReference type="InterPro" id="IPR036615">
    <property type="entry name" value="Mur_ligase_C_dom_sf"/>
</dbReference>
<dbReference type="GO" id="GO:0008360">
    <property type="term" value="P:regulation of cell shape"/>
    <property type="evidence" value="ECO:0007669"/>
    <property type="project" value="UniProtKB-KW"/>
</dbReference>
<sequence length="450" mass="49280">MNVEGKKVLVVGTGKSGIAAAALLAKEKAAPVLFDENKDTDAEEVKKKLPDAEIEVITGTLPEGILDELELAVLSPGVPVDTPFVEKFRDKGIPVWGEVELGYAFSKGKVIAITGTNGKTTTTALTGQIMRDYYESVFVVGNIGNPYTLEALNTREDSVTVAEISSFQLETTVDFHPSVSAVLNITPDHLNRHHTMENYAAVKESITKNQTKEDTCVLNYEDPYTRAFGEHCPASVIWFSSADKLAEGYYLEGEDIIRSIGGVTEKLLNINEMKLIGTHNVENVMAAIAMSAAYGVPMANIINTVKHFQAVEHRIEYVAEKDGVVYYNDSKGTNPDAAIKGIRAMNRPTILIGGGYDKQNEYDEWVEAFDGKVKLLVLIGQTKEKIAECARKHGLTNIVFADTFEECMEICVKNAVSGDAVLLSPACASWGMFPNYEVRGNMFKEFVNNL</sequence>
<evidence type="ECO:0000256" key="14">
    <source>
        <dbReference type="ARBA" id="ARBA00030398"/>
    </source>
</evidence>
<dbReference type="GO" id="GO:0071555">
    <property type="term" value="P:cell wall organization"/>
    <property type="evidence" value="ECO:0007669"/>
    <property type="project" value="UniProtKB-KW"/>
</dbReference>
<protein>
    <recommendedName>
        <fullName evidence="6 17">UDP-N-acetylmuramoylalanine--D-glutamate ligase</fullName>
        <ecNumber evidence="5 17">6.3.2.9</ecNumber>
    </recommendedName>
    <alternativeName>
        <fullName evidence="15 17">D-glutamic acid-adding enzyme</fullName>
    </alternativeName>
    <alternativeName>
        <fullName evidence="14 17">UDP-N-acetylmuramoyl-L-alanyl-D-glutamate synthetase</fullName>
    </alternativeName>
</protein>
<keyword evidence="10 17" id="KW-0067">ATP-binding</keyword>
<keyword evidence="8 17" id="KW-0436">Ligase</keyword>
<evidence type="ECO:0000259" key="20">
    <source>
        <dbReference type="Pfam" id="PF08245"/>
    </source>
</evidence>
<keyword evidence="13 17" id="KW-0961">Cell wall biogenesis/degradation</keyword>
<feature type="binding site" evidence="17">
    <location>
        <begin position="115"/>
        <end position="121"/>
    </location>
    <ligand>
        <name>ATP</name>
        <dbReference type="ChEBI" id="CHEBI:30616"/>
    </ligand>
</feature>
<feature type="domain" description="Mur ligase C-terminal" evidence="19">
    <location>
        <begin position="313"/>
        <end position="427"/>
    </location>
</feature>
<comment type="catalytic activity">
    <reaction evidence="16 17 18">
        <text>UDP-N-acetyl-alpha-D-muramoyl-L-alanine + D-glutamate + ATP = UDP-N-acetyl-alpha-D-muramoyl-L-alanyl-D-glutamate + ADP + phosphate + H(+)</text>
        <dbReference type="Rhea" id="RHEA:16429"/>
        <dbReference type="ChEBI" id="CHEBI:15378"/>
        <dbReference type="ChEBI" id="CHEBI:29986"/>
        <dbReference type="ChEBI" id="CHEBI:30616"/>
        <dbReference type="ChEBI" id="CHEBI:43474"/>
        <dbReference type="ChEBI" id="CHEBI:83898"/>
        <dbReference type="ChEBI" id="CHEBI:83900"/>
        <dbReference type="ChEBI" id="CHEBI:456216"/>
        <dbReference type="EC" id="6.3.2.9"/>
    </reaction>
</comment>
<dbReference type="SUPFAM" id="SSF53623">
    <property type="entry name" value="MurD-like peptide ligases, catalytic domain"/>
    <property type="match status" value="1"/>
</dbReference>
<keyword evidence="9 17" id="KW-0547">Nucleotide-binding</keyword>
<dbReference type="Pfam" id="PF08245">
    <property type="entry name" value="Mur_ligase_M"/>
    <property type="match status" value="1"/>
</dbReference>
<comment type="subcellular location">
    <subcellularLocation>
        <location evidence="2 17 18">Cytoplasm</location>
    </subcellularLocation>
</comment>
<feature type="domain" description="Mur ligase central" evidence="20">
    <location>
        <begin position="113"/>
        <end position="290"/>
    </location>
</feature>
<comment type="similarity">
    <text evidence="4 17">Belongs to the MurCDEF family.</text>
</comment>
<evidence type="ECO:0000256" key="1">
    <source>
        <dbReference type="ARBA" id="ARBA00002734"/>
    </source>
</evidence>
<evidence type="ECO:0000256" key="10">
    <source>
        <dbReference type="ARBA" id="ARBA00022840"/>
    </source>
</evidence>
<evidence type="ECO:0000256" key="8">
    <source>
        <dbReference type="ARBA" id="ARBA00022598"/>
    </source>
</evidence>
<keyword evidence="7 17" id="KW-0963">Cytoplasm</keyword>
<evidence type="ECO:0000256" key="13">
    <source>
        <dbReference type="ARBA" id="ARBA00023316"/>
    </source>
</evidence>
<dbReference type="InterPro" id="IPR005762">
    <property type="entry name" value="MurD"/>
</dbReference>
<dbReference type="Pfam" id="PF02875">
    <property type="entry name" value="Mur_ligase_C"/>
    <property type="match status" value="1"/>
</dbReference>
<keyword evidence="17 18" id="KW-0131">Cell cycle</keyword>
<reference evidence="21 22" key="1">
    <citation type="submission" date="2016-07" db="EMBL/GenBank/DDBJ databases">
        <title>Characterization of isolates of Eisenbergiella tayi derived from blood cultures, using whole genome sequencing.</title>
        <authorList>
            <person name="Burdz T."/>
            <person name="Wiebe D."/>
            <person name="Huynh C."/>
            <person name="Bernard K."/>
        </authorList>
    </citation>
    <scope>NUCLEOTIDE SEQUENCE [LARGE SCALE GENOMIC DNA]</scope>
    <source>
        <strain evidence="21 22">NML 110608</strain>
    </source>
</reference>
<dbReference type="InterPro" id="IPR013221">
    <property type="entry name" value="Mur_ligase_cen"/>
</dbReference>
<dbReference type="EC" id="6.3.2.9" evidence="5 17"/>
<evidence type="ECO:0000259" key="19">
    <source>
        <dbReference type="Pfam" id="PF02875"/>
    </source>
</evidence>
<evidence type="ECO:0000256" key="9">
    <source>
        <dbReference type="ARBA" id="ARBA00022741"/>
    </source>
</evidence>
<evidence type="ECO:0000256" key="5">
    <source>
        <dbReference type="ARBA" id="ARBA00012212"/>
    </source>
</evidence>
<evidence type="ECO:0000256" key="6">
    <source>
        <dbReference type="ARBA" id="ARBA00015655"/>
    </source>
</evidence>
<comment type="pathway">
    <text evidence="3 17 18">Cell wall biogenesis; peptidoglycan biosynthesis.</text>
</comment>
<dbReference type="RefSeq" id="WP_069154318.1">
    <property type="nucleotide sequence ID" value="NZ_MCGH01000003.1"/>
</dbReference>
<evidence type="ECO:0000313" key="22">
    <source>
        <dbReference type="Proteomes" id="UP000094067"/>
    </source>
</evidence>
<evidence type="ECO:0000256" key="15">
    <source>
        <dbReference type="ARBA" id="ARBA00032324"/>
    </source>
</evidence>
<dbReference type="GO" id="GO:0009252">
    <property type="term" value="P:peptidoglycan biosynthetic process"/>
    <property type="evidence" value="ECO:0007669"/>
    <property type="project" value="UniProtKB-UniRule"/>
</dbReference>
<dbReference type="AlphaFoldDB" id="A0A1E3A6Q2"/>
<dbReference type="EMBL" id="MCGH01000003">
    <property type="protein sequence ID" value="ODM04071.1"/>
    <property type="molecule type" value="Genomic_DNA"/>
</dbReference>
<dbReference type="GO" id="GO:0008764">
    <property type="term" value="F:UDP-N-acetylmuramoylalanine-D-glutamate ligase activity"/>
    <property type="evidence" value="ECO:0007669"/>
    <property type="project" value="UniProtKB-UniRule"/>
</dbReference>
<dbReference type="NCBIfam" id="TIGR01087">
    <property type="entry name" value="murD"/>
    <property type="match status" value="1"/>
</dbReference>
<evidence type="ECO:0000256" key="12">
    <source>
        <dbReference type="ARBA" id="ARBA00022984"/>
    </source>
</evidence>
<evidence type="ECO:0000256" key="4">
    <source>
        <dbReference type="ARBA" id="ARBA00010416"/>
    </source>
</evidence>
<evidence type="ECO:0000256" key="3">
    <source>
        <dbReference type="ARBA" id="ARBA00004752"/>
    </source>
</evidence>
<dbReference type="PANTHER" id="PTHR43692">
    <property type="entry name" value="UDP-N-ACETYLMURAMOYLALANINE--D-GLUTAMATE LIGASE"/>
    <property type="match status" value="1"/>
</dbReference>
<dbReference type="HAMAP" id="MF_00639">
    <property type="entry name" value="MurD"/>
    <property type="match status" value="1"/>
</dbReference>
<dbReference type="Gene3D" id="3.40.50.720">
    <property type="entry name" value="NAD(P)-binding Rossmann-like Domain"/>
    <property type="match status" value="1"/>
</dbReference>
<dbReference type="InterPro" id="IPR036565">
    <property type="entry name" value="Mur-like_cat_sf"/>
</dbReference>
<keyword evidence="12 17" id="KW-0573">Peptidoglycan synthesis</keyword>
<accession>A0A1E3A6Q2</accession>
<evidence type="ECO:0000256" key="7">
    <source>
        <dbReference type="ARBA" id="ARBA00022490"/>
    </source>
</evidence>
<dbReference type="Proteomes" id="UP000094067">
    <property type="component" value="Unassembled WGS sequence"/>
</dbReference>
<comment type="function">
    <text evidence="1 17 18">Cell wall formation. Catalyzes the addition of glutamate to the nucleotide precursor UDP-N-acetylmuramoyl-L-alanine (UMA).</text>
</comment>
<dbReference type="Gene3D" id="3.40.1190.10">
    <property type="entry name" value="Mur-like, catalytic domain"/>
    <property type="match status" value="1"/>
</dbReference>
<dbReference type="GO" id="GO:0005737">
    <property type="term" value="C:cytoplasm"/>
    <property type="evidence" value="ECO:0007669"/>
    <property type="project" value="UniProtKB-SubCell"/>
</dbReference>
<dbReference type="SUPFAM" id="SSF51984">
    <property type="entry name" value="MurCD N-terminal domain"/>
    <property type="match status" value="1"/>
</dbReference>
<dbReference type="PATRIC" id="fig|1432052.4.peg.5409"/>
<proteinExistence type="inferred from homology"/>
<dbReference type="SUPFAM" id="SSF53244">
    <property type="entry name" value="MurD-like peptide ligases, peptide-binding domain"/>
    <property type="match status" value="1"/>
</dbReference>
<dbReference type="PANTHER" id="PTHR43692:SF1">
    <property type="entry name" value="UDP-N-ACETYLMURAMOYLALANINE--D-GLUTAMATE LIGASE"/>
    <property type="match status" value="1"/>
</dbReference>
<organism evidence="21 22">
    <name type="scientific">Eisenbergiella tayi</name>
    <dbReference type="NCBI Taxonomy" id="1432052"/>
    <lineage>
        <taxon>Bacteria</taxon>
        <taxon>Bacillati</taxon>
        <taxon>Bacillota</taxon>
        <taxon>Clostridia</taxon>
        <taxon>Lachnospirales</taxon>
        <taxon>Lachnospiraceae</taxon>
        <taxon>Eisenbergiella</taxon>
    </lineage>
</organism>
<gene>
    <name evidence="17 21" type="primary">murD</name>
    <name evidence="21" type="ORF">BEI61_04875</name>
</gene>
<evidence type="ECO:0000313" key="21">
    <source>
        <dbReference type="EMBL" id="ODM04071.1"/>
    </source>
</evidence>